<keyword evidence="1" id="KW-0472">Membrane</keyword>
<name>A0ABW4NME8_9LACT</name>
<dbReference type="RefSeq" id="WP_058919366.1">
    <property type="nucleotide sequence ID" value="NZ_JBHSQC010000015.1"/>
</dbReference>
<feature type="transmembrane region" description="Helical" evidence="1">
    <location>
        <begin position="43"/>
        <end position="60"/>
    </location>
</feature>
<comment type="caution">
    <text evidence="2">The sequence shown here is derived from an EMBL/GenBank/DDBJ whole genome shotgun (WGS) entry which is preliminary data.</text>
</comment>
<feature type="transmembrane region" description="Helical" evidence="1">
    <location>
        <begin position="21"/>
        <end position="37"/>
    </location>
</feature>
<evidence type="ECO:0000313" key="3">
    <source>
        <dbReference type="Proteomes" id="UP001597285"/>
    </source>
</evidence>
<dbReference type="EMBL" id="JBHUFF010000008">
    <property type="protein sequence ID" value="MFD1798976.1"/>
    <property type="molecule type" value="Genomic_DNA"/>
</dbReference>
<accession>A0ABW4NME8</accession>
<organism evidence="2 3">
    <name type="scientific">Carnobacterium antarcticum</name>
    <dbReference type="NCBI Taxonomy" id="2126436"/>
    <lineage>
        <taxon>Bacteria</taxon>
        <taxon>Bacillati</taxon>
        <taxon>Bacillota</taxon>
        <taxon>Bacilli</taxon>
        <taxon>Lactobacillales</taxon>
        <taxon>Carnobacteriaceae</taxon>
        <taxon>Carnobacterium</taxon>
    </lineage>
</organism>
<protein>
    <recommendedName>
        <fullName evidence="4">Zn-finger containing protein</fullName>
    </recommendedName>
</protein>
<evidence type="ECO:0000256" key="1">
    <source>
        <dbReference type="SAM" id="Phobius"/>
    </source>
</evidence>
<gene>
    <name evidence="2" type="ORF">ACFSBK_03745</name>
</gene>
<evidence type="ECO:0000313" key="2">
    <source>
        <dbReference type="EMBL" id="MFD1798976.1"/>
    </source>
</evidence>
<proteinExistence type="predicted"/>
<reference evidence="3" key="1">
    <citation type="journal article" date="2019" name="Int. J. Syst. Evol. Microbiol.">
        <title>The Global Catalogue of Microorganisms (GCM) 10K type strain sequencing project: providing services to taxonomists for standard genome sequencing and annotation.</title>
        <authorList>
            <consortium name="The Broad Institute Genomics Platform"/>
            <consortium name="The Broad Institute Genome Sequencing Center for Infectious Disease"/>
            <person name="Wu L."/>
            <person name="Ma J."/>
        </authorList>
    </citation>
    <scope>NUCLEOTIDE SEQUENCE [LARGE SCALE GENOMIC DNA]</scope>
    <source>
        <strain evidence="3">KCTC 42143</strain>
    </source>
</reference>
<sequence length="134" mass="16103">MGKIKTQFQKFMIGRYGVDKLSSFLLYGGLAFIILFNLLNWPIGGLLGWAAIIISYYRIFSRNRTKRYQENLKYLTFTRRLKGEWNKKRNKFYQRKAYKFYSCPNCHEKLRVPRNKGKINITCPHCKEQFIKKT</sequence>
<dbReference type="Proteomes" id="UP001597285">
    <property type="component" value="Unassembled WGS sequence"/>
</dbReference>
<keyword evidence="1" id="KW-0812">Transmembrane</keyword>
<keyword evidence="1" id="KW-1133">Transmembrane helix</keyword>
<keyword evidence="3" id="KW-1185">Reference proteome</keyword>
<evidence type="ECO:0008006" key="4">
    <source>
        <dbReference type="Google" id="ProtNLM"/>
    </source>
</evidence>